<comment type="caution">
    <text evidence="1">The sequence shown here is derived from an EMBL/GenBank/DDBJ whole genome shotgun (WGS) entry which is preliminary data.</text>
</comment>
<gene>
    <name evidence="1" type="ORF">AG4045_000065</name>
</gene>
<keyword evidence="2" id="KW-1185">Reference proteome</keyword>
<dbReference type="AlphaFoldDB" id="A0A6L5B920"/>
<accession>A0A6L5B920</accession>
<protein>
    <submittedName>
        <fullName evidence="1">Uncharacterized protein</fullName>
    </submittedName>
</protein>
<organism evidence="1 2">
    <name type="scientific">Apium graveolens</name>
    <name type="common">Celery</name>
    <dbReference type="NCBI Taxonomy" id="4045"/>
    <lineage>
        <taxon>Eukaryota</taxon>
        <taxon>Viridiplantae</taxon>
        <taxon>Streptophyta</taxon>
        <taxon>Embryophyta</taxon>
        <taxon>Tracheophyta</taxon>
        <taxon>Spermatophyta</taxon>
        <taxon>Magnoliopsida</taxon>
        <taxon>eudicotyledons</taxon>
        <taxon>Gunneridae</taxon>
        <taxon>Pentapetalae</taxon>
        <taxon>asterids</taxon>
        <taxon>campanulids</taxon>
        <taxon>Apiales</taxon>
        <taxon>Apiaceae</taxon>
        <taxon>Apioideae</taxon>
        <taxon>apioid superclade</taxon>
        <taxon>Apieae</taxon>
        <taxon>Apium</taxon>
    </lineage>
</organism>
<dbReference type="EMBL" id="WRXP01001563">
    <property type="protein sequence ID" value="KAF1002199.1"/>
    <property type="molecule type" value="Genomic_DNA"/>
</dbReference>
<sequence length="103" mass="11681">MPTLITWNPQLSLYDMISKFHDKKVEILFQHLRILMLKSVGVRDLFFKFSQDVKSIELTTLLMAASYIDSNHLATIYLSTTTPPDAIFNAVKRGQVVPVAALL</sequence>
<name>A0A6L5B920_APIGR</name>
<dbReference type="Proteomes" id="UP000593563">
    <property type="component" value="Unassembled WGS sequence"/>
</dbReference>
<evidence type="ECO:0000313" key="2">
    <source>
        <dbReference type="Proteomes" id="UP000593563"/>
    </source>
</evidence>
<reference evidence="1" key="1">
    <citation type="submission" date="2020-01" db="EMBL/GenBank/DDBJ databases">
        <title>The Celery Genome Sequence Reveals Sequential Paleo-tetraploidization, Resistance Gene Elimination, Karyotype Evolution, and Functional Innovation in Apiales.</title>
        <authorList>
            <person name="Song X."/>
        </authorList>
    </citation>
    <scope>NUCLEOTIDE SEQUENCE</scope>
    <source>
        <tissue evidence="1">Leaf</tissue>
    </source>
</reference>
<proteinExistence type="predicted"/>
<evidence type="ECO:0000313" key="1">
    <source>
        <dbReference type="EMBL" id="KAF1002199.1"/>
    </source>
</evidence>